<protein>
    <submittedName>
        <fullName evidence="1">Uncharacterized protein</fullName>
    </submittedName>
</protein>
<feature type="non-terminal residue" evidence="1">
    <location>
        <position position="141"/>
    </location>
</feature>
<keyword evidence="2" id="KW-1185">Reference proteome</keyword>
<name>A0ACC1J268_9FUNG</name>
<dbReference type="Proteomes" id="UP001150603">
    <property type="component" value="Unassembled WGS sequence"/>
</dbReference>
<dbReference type="EMBL" id="JANBPW010004473">
    <property type="protein sequence ID" value="KAJ1934849.1"/>
    <property type="molecule type" value="Genomic_DNA"/>
</dbReference>
<accession>A0ACC1J268</accession>
<gene>
    <name evidence="1" type="ORF">FBU59_005564</name>
</gene>
<reference evidence="1" key="1">
    <citation type="submission" date="2022-07" db="EMBL/GenBank/DDBJ databases">
        <title>Phylogenomic reconstructions and comparative analyses of Kickxellomycotina fungi.</title>
        <authorList>
            <person name="Reynolds N.K."/>
            <person name="Stajich J.E."/>
            <person name="Barry K."/>
            <person name="Grigoriev I.V."/>
            <person name="Crous P."/>
            <person name="Smith M.E."/>
        </authorList>
    </citation>
    <scope>NUCLEOTIDE SEQUENCE</scope>
    <source>
        <strain evidence="1">NRRL 5244</strain>
    </source>
</reference>
<organism evidence="1 2">
    <name type="scientific">Linderina macrospora</name>
    <dbReference type="NCBI Taxonomy" id="4868"/>
    <lineage>
        <taxon>Eukaryota</taxon>
        <taxon>Fungi</taxon>
        <taxon>Fungi incertae sedis</taxon>
        <taxon>Zoopagomycota</taxon>
        <taxon>Kickxellomycotina</taxon>
        <taxon>Kickxellomycetes</taxon>
        <taxon>Kickxellales</taxon>
        <taxon>Kickxellaceae</taxon>
        <taxon>Linderina</taxon>
    </lineage>
</organism>
<comment type="caution">
    <text evidence="1">The sequence shown here is derived from an EMBL/GenBank/DDBJ whole genome shotgun (WGS) entry which is preliminary data.</text>
</comment>
<evidence type="ECO:0000313" key="2">
    <source>
        <dbReference type="Proteomes" id="UP001150603"/>
    </source>
</evidence>
<sequence>MTSLAQTIPIQILEQIIAYVSGVVRSFIPFLGVCREWRSVAVLMMYQEVAVSIDSDCDRLRRSTYFLPSMVDTAHLGAEALVKAAHLQIPFRGVLNGRATTLLQSESLKGTTFGNTNELIIVLEGKLQTRDKLTTAEIDAN</sequence>
<evidence type="ECO:0000313" key="1">
    <source>
        <dbReference type="EMBL" id="KAJ1934849.1"/>
    </source>
</evidence>
<proteinExistence type="predicted"/>